<name>A0A4R1R6H7_9FIRM</name>
<dbReference type="PANTHER" id="PTHR32089">
    <property type="entry name" value="METHYL-ACCEPTING CHEMOTAXIS PROTEIN MCPB"/>
    <property type="match status" value="1"/>
</dbReference>
<dbReference type="GO" id="GO:0007165">
    <property type="term" value="P:signal transduction"/>
    <property type="evidence" value="ECO:0007669"/>
    <property type="project" value="UniProtKB-KW"/>
</dbReference>
<evidence type="ECO:0000313" key="9">
    <source>
        <dbReference type="Proteomes" id="UP000295718"/>
    </source>
</evidence>
<dbReference type="SUPFAM" id="SSF58104">
    <property type="entry name" value="Methyl-accepting chemotaxis protein (MCP) signaling domain"/>
    <property type="match status" value="1"/>
</dbReference>
<keyword evidence="1 3" id="KW-0807">Transducer</keyword>
<keyword evidence="5" id="KW-0812">Transmembrane</keyword>
<dbReference type="RefSeq" id="WP_031391177.1">
    <property type="nucleotide sequence ID" value="NZ_JPNB01000002.1"/>
</dbReference>
<protein>
    <submittedName>
        <fullName evidence="8">Methyl-accepting chemotaxis protein</fullName>
    </submittedName>
</protein>
<keyword evidence="4" id="KW-0175">Coiled coil</keyword>
<feature type="domain" description="Methyl-accepting transducer" evidence="6">
    <location>
        <begin position="430"/>
        <end position="680"/>
    </location>
</feature>
<dbReference type="OrthoDB" id="2029098at2"/>
<dbReference type="AlphaFoldDB" id="A0A4R1R6H7"/>
<comment type="similarity">
    <text evidence="2">Belongs to the methyl-accepting chemotaxis (MCP) protein family.</text>
</comment>
<feature type="coiled-coil region" evidence="4">
    <location>
        <begin position="683"/>
        <end position="713"/>
    </location>
</feature>
<dbReference type="InterPro" id="IPR004089">
    <property type="entry name" value="MCPsignal_dom"/>
</dbReference>
<evidence type="ECO:0000256" key="2">
    <source>
        <dbReference type="ARBA" id="ARBA00029447"/>
    </source>
</evidence>
<dbReference type="EMBL" id="SLUO01000001">
    <property type="protein sequence ID" value="TCL61174.1"/>
    <property type="molecule type" value="Genomic_DNA"/>
</dbReference>
<dbReference type="SMART" id="SM00283">
    <property type="entry name" value="MA"/>
    <property type="match status" value="1"/>
</dbReference>
<proteinExistence type="inferred from homology"/>
<dbReference type="Proteomes" id="UP000295718">
    <property type="component" value="Unassembled WGS sequence"/>
</dbReference>
<keyword evidence="5" id="KW-1133">Transmembrane helix</keyword>
<evidence type="ECO:0000256" key="3">
    <source>
        <dbReference type="PROSITE-ProRule" id="PRU00284"/>
    </source>
</evidence>
<dbReference type="Gene3D" id="3.30.450.20">
    <property type="entry name" value="PAS domain"/>
    <property type="match status" value="1"/>
</dbReference>
<dbReference type="Pfam" id="PF00015">
    <property type="entry name" value="MCPsignal"/>
    <property type="match status" value="1"/>
</dbReference>
<dbReference type="InterPro" id="IPR003660">
    <property type="entry name" value="HAMP_dom"/>
</dbReference>
<evidence type="ECO:0000256" key="5">
    <source>
        <dbReference type="SAM" id="Phobius"/>
    </source>
</evidence>
<comment type="caution">
    <text evidence="8">The sequence shown here is derived from an EMBL/GenBank/DDBJ whole genome shotgun (WGS) entry which is preliminary data.</text>
</comment>
<sequence length="716" mass="78226">MIRKKETEIRAQKKSGINGDIKLDRKVSKKAGKMESMGKKKAKRGLSLKVQLTAGFLIPVCMVALVGNFAYNKASKGMLDNYGESARTALQMTAKLLDFGFESVDSDSIQLFNDSNVKNYVSDTYKNDQSAKNDAFTKAQTLITTKQNSNKFIKDIIIVTADSLNDLATTTGKGDKTGFYDSFMAQSREIADNPDKSKTWAGEHPVLDTRFGTSSNNYICSQYRMVSSKNACVVIDVSTQRIEEILNDLTLGDGSIVAFVTADGREIYSGENNGFTFSDKEYYKSGMENETGSYSKDVEYDGKEYLFMYNKCEVNQAAVCAMTPKASLMKEALSIKNGIYLWVFLSCVVVLIVGATILFGISRNMGSITRRLAKVSQGDLTVDMRIRDRAEFGRLSGHIMETISNTKKLIMEVRDTSLQVNGCVGNVKQAGTELKASTEYIQGVMKEIEGGVGSQAQDAEQCLQKMDSLSGKILSTVENVKEMEGLADDTRKMIGEGTKGMDTLIAQSTEAGEITGQLSEKIKLLSEKINSIRILTDTIDEISEETTLLSLNASIEAARAGEAGKGFSVVAEAIKKLADSAKNSSEEIRKVIEAIEGVSGDTIKASGQAGKIVESQSIAVEETRRRFSDMSRNMEKLLQNISLSVQDVEGMNANRSDTLNAIESISAVSEETAAAAACVDETVNTQVHQVEQLSEATKELENKMDELLEAIQMFIV</sequence>
<dbReference type="STRING" id="1469948.GCA_000732725_02498"/>
<gene>
    <name evidence="8" type="ORF">EDD76_101271</name>
</gene>
<dbReference type="PROSITE" id="PS50885">
    <property type="entry name" value="HAMP"/>
    <property type="match status" value="1"/>
</dbReference>
<evidence type="ECO:0000256" key="1">
    <source>
        <dbReference type="ARBA" id="ARBA00023224"/>
    </source>
</evidence>
<evidence type="ECO:0000259" key="6">
    <source>
        <dbReference type="PROSITE" id="PS50111"/>
    </source>
</evidence>
<evidence type="ECO:0000256" key="4">
    <source>
        <dbReference type="SAM" id="Coils"/>
    </source>
</evidence>
<evidence type="ECO:0000259" key="7">
    <source>
        <dbReference type="PROSITE" id="PS50885"/>
    </source>
</evidence>
<reference evidence="8 9" key="1">
    <citation type="submission" date="2019-03" db="EMBL/GenBank/DDBJ databases">
        <title>Genomic Encyclopedia of Type Strains, Phase IV (KMG-IV): sequencing the most valuable type-strain genomes for metagenomic binning, comparative biology and taxonomic classification.</title>
        <authorList>
            <person name="Goeker M."/>
        </authorList>
    </citation>
    <scope>NUCLEOTIDE SEQUENCE [LARGE SCALE GENOMIC DNA]</scope>
    <source>
        <strain evidence="8 9">DSM 100556</strain>
    </source>
</reference>
<feature type="domain" description="HAMP" evidence="7">
    <location>
        <begin position="359"/>
        <end position="411"/>
    </location>
</feature>
<dbReference type="PROSITE" id="PS50111">
    <property type="entry name" value="CHEMOTAXIS_TRANSDUC_2"/>
    <property type="match status" value="1"/>
</dbReference>
<evidence type="ECO:0000313" key="8">
    <source>
        <dbReference type="EMBL" id="TCL61174.1"/>
    </source>
</evidence>
<accession>A0A4R1R6H7</accession>
<dbReference type="Gene3D" id="1.10.287.950">
    <property type="entry name" value="Methyl-accepting chemotaxis protein"/>
    <property type="match status" value="1"/>
</dbReference>
<organism evidence="8 9">
    <name type="scientific">Kineothrix alysoides</name>
    <dbReference type="NCBI Taxonomy" id="1469948"/>
    <lineage>
        <taxon>Bacteria</taxon>
        <taxon>Bacillati</taxon>
        <taxon>Bacillota</taxon>
        <taxon>Clostridia</taxon>
        <taxon>Lachnospirales</taxon>
        <taxon>Lachnospiraceae</taxon>
        <taxon>Kineothrix</taxon>
    </lineage>
</organism>
<feature type="transmembrane region" description="Helical" evidence="5">
    <location>
        <begin position="50"/>
        <end position="71"/>
    </location>
</feature>
<dbReference type="PANTHER" id="PTHR32089:SF112">
    <property type="entry name" value="LYSOZYME-LIKE PROTEIN-RELATED"/>
    <property type="match status" value="1"/>
</dbReference>
<keyword evidence="9" id="KW-1185">Reference proteome</keyword>
<dbReference type="GO" id="GO:0016020">
    <property type="term" value="C:membrane"/>
    <property type="evidence" value="ECO:0007669"/>
    <property type="project" value="InterPro"/>
</dbReference>
<feature type="transmembrane region" description="Helical" evidence="5">
    <location>
        <begin position="339"/>
        <end position="361"/>
    </location>
</feature>
<keyword evidence="5" id="KW-0472">Membrane</keyword>